<comment type="caution">
    <text evidence="5">The sequence shown here is derived from an EMBL/GenBank/DDBJ whole genome shotgun (WGS) entry which is preliminary data.</text>
</comment>
<feature type="compositionally biased region" description="Polar residues" evidence="1">
    <location>
        <begin position="586"/>
        <end position="601"/>
    </location>
</feature>
<dbReference type="OrthoDB" id="5321461at2759"/>
<evidence type="ECO:0000256" key="1">
    <source>
        <dbReference type="SAM" id="MobiDB-lite"/>
    </source>
</evidence>
<feature type="domain" description="DUF7101" evidence="4">
    <location>
        <begin position="350"/>
        <end position="445"/>
    </location>
</feature>
<dbReference type="AlphaFoldDB" id="A0A179IG52"/>
<evidence type="ECO:0000259" key="4">
    <source>
        <dbReference type="Pfam" id="PF23392"/>
    </source>
</evidence>
<dbReference type="Gene3D" id="2.130.10.10">
    <property type="entry name" value="YVTN repeat-like/Quinoprotein amine dehydrogenase"/>
    <property type="match status" value="1"/>
</dbReference>
<evidence type="ECO:0000259" key="3">
    <source>
        <dbReference type="Pfam" id="PF23391"/>
    </source>
</evidence>
<dbReference type="InterPro" id="IPR055525">
    <property type="entry name" value="DUF7099"/>
</dbReference>
<dbReference type="EMBL" id="LUKN01001068">
    <property type="protein sequence ID" value="OAR01617.1"/>
    <property type="molecule type" value="Genomic_DNA"/>
</dbReference>
<dbReference type="InterPro" id="IPR055526">
    <property type="entry name" value="DUF7100"/>
</dbReference>
<keyword evidence="6" id="KW-1185">Reference proteome</keyword>
<dbReference type="Pfam" id="PF23391">
    <property type="entry name" value="DUF7100"/>
    <property type="match status" value="1"/>
</dbReference>
<dbReference type="InterPro" id="IPR055527">
    <property type="entry name" value="DUF7101"/>
</dbReference>
<accession>A0A179IG52</accession>
<sequence>MASTTPSPCFTRRTTIWKQLALRSDVDDIILELLGRFSLEKLYLAGGEKTQYQNVITNLLVQLDAIFYIQRLTIPSRQLQHGPFLGFLVSWEVAARTVELVLQTIVEGRDNLWEAHALRDEYLADFLLSALRVLQLHPRSPPLQRPKDRRARFARIHRLLEQIFDAYPGPKSFLISVCKEVTGRLHEDAHSLCLPLRMQQGAPNLTEELYPLDGCLLPPYILELVPADTTAPSWVSQFLALRDISQYIIGASLQYASNCNRYDTPLRQCTLAARDAVFSALQNLQIPSQFSKVDVVASFNTYFRLVLSDVPDLANLSVEEHVKDECIADALDEFSEKLALRQAIQRASDREAAFNISKVIRSTQIQDDPDGDYSGSQSPSQYVLNCPNSHTVGGSQLRANGISTTLASSPVHEIQLPELSTCMTCDKEITVARELPLARRVWELLYPLQVNADSVNAERHMSNSFQFGSPDTEPHDIFGYSTFTTSLGGDVPITLDPDIVPMQSKSVTRGTAPSVMDRSSNNSLGPSYSICKKENSLLAHIRPWIAANPPTGRDMSPEIGPGSSHSQQDNRSVAELSRFSMDTLSSARPSITEQPSINSPVSPRPALDHEKVRQRWKVPIPFASVKRPLPTVSGESSAISSERIDEQPMEEIPIQGLLGSGLRASAKNKTNMHVALSQSSSYGLLWSQSIIHVWDLGTTPSSQVRMIPTESTCIMATVGKRYVAYVLGSRDQNLTLRIMDLTQTLPKVTEYRVPSVLWCKSIAIDRHENYVAVGFENCLVRFFKTTTSEEPREDYLHSALQCACKSCPAVDSLSFSQDGLSLLASARSAQGVIQIYLWRFPFESFEELTSCRYPVPMHESEDNGISSVVMRSQQGAEGGLLCVTTWTQSGTPVLIQQNDGHRTQIKPLSSTTQGKLGNRIKCAAFSASGRELAMVNDKGHLYLVSNLNSKPIEARRTATSKELTSKSCALALSFMTLDSVETAVMLWVDASRGKAFMRRILVGTGSSTSILETNGPVYVSSAASQHGARKASPRSELRDTQTPLAELNSRSPRGRSKGTPRKQLKLLGD</sequence>
<name>A0A179IG52_CORDF</name>
<evidence type="ECO:0000313" key="6">
    <source>
        <dbReference type="Proteomes" id="UP000243081"/>
    </source>
</evidence>
<dbReference type="Pfam" id="PF23388">
    <property type="entry name" value="DUF7099"/>
    <property type="match status" value="1"/>
</dbReference>
<dbReference type="Pfam" id="PF23392">
    <property type="entry name" value="DUF7101"/>
    <property type="match status" value="1"/>
</dbReference>
<feature type="region of interest" description="Disordered" evidence="1">
    <location>
        <begin position="586"/>
        <end position="610"/>
    </location>
</feature>
<reference evidence="5 6" key="1">
    <citation type="submission" date="2016-03" db="EMBL/GenBank/DDBJ databases">
        <title>Fine-scale spatial genetic structure of a fungal parasite of coffee scale insects.</title>
        <authorList>
            <person name="Jackson D."/>
            <person name="Zemenick K.A."/>
            <person name="Malloure B."/>
            <person name="Quandt C.A."/>
            <person name="James T.Y."/>
        </authorList>
    </citation>
    <scope>NUCLEOTIDE SEQUENCE [LARGE SCALE GENOMIC DNA]</scope>
    <source>
        <strain evidence="5 6">UM487</strain>
    </source>
</reference>
<feature type="region of interest" description="Disordered" evidence="1">
    <location>
        <begin position="1022"/>
        <end position="1069"/>
    </location>
</feature>
<dbReference type="InterPro" id="IPR015943">
    <property type="entry name" value="WD40/YVTN_repeat-like_dom_sf"/>
</dbReference>
<proteinExistence type="predicted"/>
<feature type="compositionally biased region" description="Polar residues" evidence="1">
    <location>
        <begin position="1040"/>
        <end position="1051"/>
    </location>
</feature>
<dbReference type="SUPFAM" id="SSF69322">
    <property type="entry name" value="Tricorn protease domain 2"/>
    <property type="match status" value="1"/>
</dbReference>
<dbReference type="OMA" id="LYPLPEC"/>
<evidence type="ECO:0000313" key="5">
    <source>
        <dbReference type="EMBL" id="OAR01617.1"/>
    </source>
</evidence>
<feature type="compositionally biased region" description="Basic residues" evidence="1">
    <location>
        <begin position="1052"/>
        <end position="1069"/>
    </location>
</feature>
<evidence type="ECO:0000259" key="2">
    <source>
        <dbReference type="Pfam" id="PF23388"/>
    </source>
</evidence>
<dbReference type="Proteomes" id="UP000243081">
    <property type="component" value="Unassembled WGS sequence"/>
</dbReference>
<feature type="domain" description="DUF7100" evidence="3">
    <location>
        <begin position="12"/>
        <end position="339"/>
    </location>
</feature>
<protein>
    <submittedName>
        <fullName evidence="5">Uncharacterized protein</fullName>
    </submittedName>
</protein>
<feature type="domain" description="DUF7099" evidence="2">
    <location>
        <begin position="639"/>
        <end position="1000"/>
    </location>
</feature>
<organism evidence="5 6">
    <name type="scientific">Cordyceps confragosa</name>
    <name type="common">Lecanicillium lecanii</name>
    <dbReference type="NCBI Taxonomy" id="2714763"/>
    <lineage>
        <taxon>Eukaryota</taxon>
        <taxon>Fungi</taxon>
        <taxon>Dikarya</taxon>
        <taxon>Ascomycota</taxon>
        <taxon>Pezizomycotina</taxon>
        <taxon>Sordariomycetes</taxon>
        <taxon>Hypocreomycetidae</taxon>
        <taxon>Hypocreales</taxon>
        <taxon>Cordycipitaceae</taxon>
        <taxon>Akanthomyces</taxon>
    </lineage>
</organism>
<feature type="region of interest" description="Disordered" evidence="1">
    <location>
        <begin position="548"/>
        <end position="573"/>
    </location>
</feature>
<gene>
    <name evidence="5" type="ORF">LLEC1_00466</name>
</gene>